<dbReference type="Proteomes" id="UP000534870">
    <property type="component" value="Unassembled WGS sequence"/>
</dbReference>
<dbReference type="Gene3D" id="3.30.70.920">
    <property type="match status" value="1"/>
</dbReference>
<keyword evidence="1" id="KW-0805">Transcription regulation</keyword>
<dbReference type="InterPro" id="IPR036390">
    <property type="entry name" value="WH_DNA-bd_sf"/>
</dbReference>
<dbReference type="PROSITE" id="PS00519">
    <property type="entry name" value="HTH_ASNC_1"/>
    <property type="match status" value="1"/>
</dbReference>
<dbReference type="GO" id="GO:0043565">
    <property type="term" value="F:sequence-specific DNA binding"/>
    <property type="evidence" value="ECO:0007669"/>
    <property type="project" value="InterPro"/>
</dbReference>
<name>A0A7Y7IUY7_9PROT</name>
<dbReference type="PROSITE" id="PS50956">
    <property type="entry name" value="HTH_ASNC_2"/>
    <property type="match status" value="1"/>
</dbReference>
<evidence type="ECO:0000259" key="4">
    <source>
        <dbReference type="PROSITE" id="PS50956"/>
    </source>
</evidence>
<dbReference type="EMBL" id="CP152276">
    <property type="protein sequence ID" value="XAE40946.1"/>
    <property type="molecule type" value="Genomic_DNA"/>
</dbReference>
<evidence type="ECO:0000256" key="1">
    <source>
        <dbReference type="ARBA" id="ARBA00023015"/>
    </source>
</evidence>
<evidence type="ECO:0000313" key="8">
    <source>
        <dbReference type="Proteomes" id="UP001449795"/>
    </source>
</evidence>
<dbReference type="SMART" id="SM00344">
    <property type="entry name" value="HTH_ASNC"/>
    <property type="match status" value="1"/>
</dbReference>
<dbReference type="InterPro" id="IPR036388">
    <property type="entry name" value="WH-like_DNA-bd_sf"/>
</dbReference>
<organism evidence="5 7">
    <name type="scientific">Nguyenibacter vanlangensis</name>
    <dbReference type="NCBI Taxonomy" id="1216886"/>
    <lineage>
        <taxon>Bacteria</taxon>
        <taxon>Pseudomonadati</taxon>
        <taxon>Pseudomonadota</taxon>
        <taxon>Alphaproteobacteria</taxon>
        <taxon>Acetobacterales</taxon>
        <taxon>Acetobacteraceae</taxon>
        <taxon>Nguyenibacter</taxon>
    </lineage>
</organism>
<keyword evidence="3" id="KW-0804">Transcription</keyword>
<dbReference type="Pfam" id="PF13412">
    <property type="entry name" value="HTH_24"/>
    <property type="match status" value="1"/>
</dbReference>
<dbReference type="EMBL" id="JABXXP010000056">
    <property type="protein sequence ID" value="NVN10617.1"/>
    <property type="molecule type" value="Genomic_DNA"/>
</dbReference>
<dbReference type="InterPro" id="IPR000485">
    <property type="entry name" value="AsnC-type_HTH_dom"/>
</dbReference>
<keyword evidence="8" id="KW-1185">Reference proteome</keyword>
<dbReference type="InterPro" id="IPR019885">
    <property type="entry name" value="Tscrpt_reg_HTH_AsnC-type_CS"/>
</dbReference>
<dbReference type="Gene3D" id="1.10.10.10">
    <property type="entry name" value="Winged helix-like DNA-binding domain superfamily/Winged helix DNA-binding domain"/>
    <property type="match status" value="1"/>
</dbReference>
<dbReference type="GO" id="GO:0043200">
    <property type="term" value="P:response to amino acid"/>
    <property type="evidence" value="ECO:0007669"/>
    <property type="project" value="TreeGrafter"/>
</dbReference>
<dbReference type="CDD" id="cd00090">
    <property type="entry name" value="HTH_ARSR"/>
    <property type="match status" value="1"/>
</dbReference>
<dbReference type="SUPFAM" id="SSF46785">
    <property type="entry name" value="Winged helix' DNA-binding domain"/>
    <property type="match status" value="1"/>
</dbReference>
<proteinExistence type="predicted"/>
<dbReference type="InterPro" id="IPR019888">
    <property type="entry name" value="Tscrpt_reg_AsnC-like"/>
</dbReference>
<dbReference type="Pfam" id="PF01037">
    <property type="entry name" value="AsnC_trans_reg"/>
    <property type="match status" value="1"/>
</dbReference>
<dbReference type="AlphaFoldDB" id="A0A7Y7IUY7"/>
<evidence type="ECO:0000313" key="7">
    <source>
        <dbReference type="Proteomes" id="UP000534870"/>
    </source>
</evidence>
<feature type="domain" description="HTH asnC-type" evidence="4">
    <location>
        <begin position="2"/>
        <end position="63"/>
    </location>
</feature>
<dbReference type="PANTHER" id="PTHR30154">
    <property type="entry name" value="LEUCINE-RESPONSIVE REGULATORY PROTEIN"/>
    <property type="match status" value="1"/>
</dbReference>
<gene>
    <name evidence="6" type="ORF">AAC691_11395</name>
    <name evidence="5" type="ORF">HUK84_05555</name>
</gene>
<sequence length="156" mass="18035">MLDERDRQILRIHQSDACMPLSELAERVNLSQAACSRRLARLRQDGYIRGSLLLLNQARLNLPTTMMAVIKVANHTKDWPDRFRSAVSDIDEIVEVHRVTGNFDYILKIVLPNVEYYDTIYKNLISRLEIHEISAYISMETIKDRKSLPVTHLPSS</sequence>
<evidence type="ECO:0000256" key="3">
    <source>
        <dbReference type="ARBA" id="ARBA00023163"/>
    </source>
</evidence>
<protein>
    <submittedName>
        <fullName evidence="5">Lrp/AsnC family transcriptional regulator</fullName>
    </submittedName>
</protein>
<dbReference type="InterPro" id="IPR019887">
    <property type="entry name" value="Tscrpt_reg_AsnC/Lrp_C"/>
</dbReference>
<reference evidence="6 8" key="2">
    <citation type="submission" date="2024-04" db="EMBL/GenBank/DDBJ databases">
        <title>Complete genome sequence of Nguyenibacter vanlangesis HBCM-1154, a strain capable of nitrogen fixation, IAA production, and phosphorus solubilization isolated from sugarcane soil.</title>
        <authorList>
            <person name="MY HANH P."/>
        </authorList>
    </citation>
    <scope>NUCLEOTIDE SEQUENCE [LARGE SCALE GENOMIC DNA]</scope>
    <source>
        <strain evidence="6 8">HBCM 1154</strain>
    </source>
</reference>
<dbReference type="Proteomes" id="UP001449795">
    <property type="component" value="Chromosome"/>
</dbReference>
<dbReference type="InterPro" id="IPR011991">
    <property type="entry name" value="ArsR-like_HTH"/>
</dbReference>
<reference evidence="5 7" key="1">
    <citation type="submission" date="2020-06" db="EMBL/GenBank/DDBJ databases">
        <title>Description of novel acetic acid bacteria.</title>
        <authorList>
            <person name="Sombolestani A."/>
        </authorList>
    </citation>
    <scope>NUCLEOTIDE SEQUENCE [LARGE SCALE GENOMIC DNA]</scope>
    <source>
        <strain evidence="5 7">LMG 31431</strain>
    </source>
</reference>
<accession>A0A7Y7IUY7</accession>
<evidence type="ECO:0000313" key="6">
    <source>
        <dbReference type="EMBL" id="XAE40946.1"/>
    </source>
</evidence>
<dbReference type="SUPFAM" id="SSF54909">
    <property type="entry name" value="Dimeric alpha+beta barrel"/>
    <property type="match status" value="1"/>
</dbReference>
<dbReference type="GO" id="GO:0005829">
    <property type="term" value="C:cytosol"/>
    <property type="evidence" value="ECO:0007669"/>
    <property type="project" value="TreeGrafter"/>
</dbReference>
<evidence type="ECO:0000256" key="2">
    <source>
        <dbReference type="ARBA" id="ARBA00023125"/>
    </source>
</evidence>
<dbReference type="PANTHER" id="PTHR30154:SF17">
    <property type="entry name" value="DNA-BINDING TRANSCRIPTIONAL ACTIVATOR DECR"/>
    <property type="match status" value="1"/>
</dbReference>
<dbReference type="PRINTS" id="PR00033">
    <property type="entry name" value="HTHASNC"/>
</dbReference>
<dbReference type="InterPro" id="IPR011008">
    <property type="entry name" value="Dimeric_a/b-barrel"/>
</dbReference>
<dbReference type="GO" id="GO:0006355">
    <property type="term" value="P:regulation of DNA-templated transcription"/>
    <property type="evidence" value="ECO:0007669"/>
    <property type="project" value="UniProtKB-ARBA"/>
</dbReference>
<evidence type="ECO:0000313" key="5">
    <source>
        <dbReference type="EMBL" id="NVN10617.1"/>
    </source>
</evidence>
<keyword evidence="2" id="KW-0238">DNA-binding</keyword>
<dbReference type="RefSeq" id="WP_176639383.1">
    <property type="nucleotide sequence ID" value="NZ_CP152276.1"/>
</dbReference>